<dbReference type="SMART" id="SM00346">
    <property type="entry name" value="HTH_ICLR"/>
    <property type="match status" value="1"/>
</dbReference>
<dbReference type="GO" id="GO:0003677">
    <property type="term" value="F:DNA binding"/>
    <property type="evidence" value="ECO:0007669"/>
    <property type="project" value="UniProtKB-KW"/>
</dbReference>
<feature type="domain" description="HTH iclR-type" evidence="4">
    <location>
        <begin position="14"/>
        <end position="75"/>
    </location>
</feature>
<evidence type="ECO:0000313" key="7">
    <source>
        <dbReference type="Proteomes" id="UP000628736"/>
    </source>
</evidence>
<dbReference type="InterPro" id="IPR029016">
    <property type="entry name" value="GAF-like_dom_sf"/>
</dbReference>
<dbReference type="Pfam" id="PF01614">
    <property type="entry name" value="IclR_C"/>
    <property type="match status" value="1"/>
</dbReference>
<dbReference type="InterPro" id="IPR036388">
    <property type="entry name" value="WH-like_DNA-bd_sf"/>
</dbReference>
<dbReference type="InterPro" id="IPR036390">
    <property type="entry name" value="WH_DNA-bd_sf"/>
</dbReference>
<reference evidence="6" key="1">
    <citation type="submission" date="2020-08" db="EMBL/GenBank/DDBJ databases">
        <title>Genome public.</title>
        <authorList>
            <person name="Liu C."/>
            <person name="Sun Q."/>
        </authorList>
    </citation>
    <scope>NUCLEOTIDE SEQUENCE</scope>
    <source>
        <strain evidence="6">NSJ-23</strain>
    </source>
</reference>
<dbReference type="InterPro" id="IPR005471">
    <property type="entry name" value="Tscrpt_reg_IclR_N"/>
</dbReference>
<feature type="domain" description="IclR-ED" evidence="5">
    <location>
        <begin position="76"/>
        <end position="254"/>
    </location>
</feature>
<gene>
    <name evidence="6" type="ORF">H8S11_12500</name>
</gene>
<dbReference type="RefSeq" id="WP_186853353.1">
    <property type="nucleotide sequence ID" value="NZ_JACOPO010000011.1"/>
</dbReference>
<evidence type="ECO:0000259" key="4">
    <source>
        <dbReference type="PROSITE" id="PS51077"/>
    </source>
</evidence>
<dbReference type="AlphaFoldDB" id="A0A8J6J378"/>
<keyword evidence="3" id="KW-0804">Transcription</keyword>
<comment type="caution">
    <text evidence="6">The sequence shown here is derived from an EMBL/GenBank/DDBJ whole genome shotgun (WGS) entry which is preliminary data.</text>
</comment>
<proteinExistence type="predicted"/>
<organism evidence="6 7">
    <name type="scientific">Flintibacter hominis</name>
    <dbReference type="NCBI Taxonomy" id="2763048"/>
    <lineage>
        <taxon>Bacteria</taxon>
        <taxon>Bacillati</taxon>
        <taxon>Bacillota</taxon>
        <taxon>Clostridia</taxon>
        <taxon>Eubacteriales</taxon>
        <taxon>Flintibacter</taxon>
    </lineage>
</organism>
<dbReference type="SUPFAM" id="SSF46785">
    <property type="entry name" value="Winged helix' DNA-binding domain"/>
    <property type="match status" value="1"/>
</dbReference>
<accession>A0A8J6J378</accession>
<evidence type="ECO:0000256" key="1">
    <source>
        <dbReference type="ARBA" id="ARBA00023015"/>
    </source>
</evidence>
<dbReference type="EMBL" id="JACOPO010000011">
    <property type="protein sequence ID" value="MBC5723629.1"/>
    <property type="molecule type" value="Genomic_DNA"/>
</dbReference>
<keyword evidence="2" id="KW-0238">DNA-binding</keyword>
<sequence length="262" mass="29149">MKEDLDKRDDMSYLQTAGRALSILKMFRQENTLSLPAIASGLGVGKTIAYRLVHTLMTEGFLVQDPLTKQYSLGEQVLLLGFCAVQRQDVKRIAHDFLWNFHERTKISTYLTIPCGNQSLCVDRVVSDSTGRLSTVFVGGVYPLFCGATNRVLLAFASPQFQSGYLRSLELPEEEMAQLAEDLKQAQARGYDFTHNRLTEGLFAVGFPIYNSSNQLVAGLSVGGVDDPARPDAVEQFVQQGRQLAVEINNQMGSNYYSNLIY</sequence>
<name>A0A8J6J378_9FIRM</name>
<dbReference type="GO" id="GO:0003700">
    <property type="term" value="F:DNA-binding transcription factor activity"/>
    <property type="evidence" value="ECO:0007669"/>
    <property type="project" value="TreeGrafter"/>
</dbReference>
<dbReference type="InterPro" id="IPR050707">
    <property type="entry name" value="HTH_MetabolicPath_Reg"/>
</dbReference>
<protein>
    <submittedName>
        <fullName evidence="6">IclR family transcriptional regulator</fullName>
    </submittedName>
</protein>
<dbReference type="Proteomes" id="UP000628736">
    <property type="component" value="Unassembled WGS sequence"/>
</dbReference>
<dbReference type="SUPFAM" id="SSF55781">
    <property type="entry name" value="GAF domain-like"/>
    <property type="match status" value="1"/>
</dbReference>
<evidence type="ECO:0000259" key="5">
    <source>
        <dbReference type="PROSITE" id="PS51078"/>
    </source>
</evidence>
<evidence type="ECO:0000256" key="3">
    <source>
        <dbReference type="ARBA" id="ARBA00023163"/>
    </source>
</evidence>
<dbReference type="PANTHER" id="PTHR30136">
    <property type="entry name" value="HELIX-TURN-HELIX TRANSCRIPTIONAL REGULATOR, ICLR FAMILY"/>
    <property type="match status" value="1"/>
</dbReference>
<evidence type="ECO:0000313" key="6">
    <source>
        <dbReference type="EMBL" id="MBC5723629.1"/>
    </source>
</evidence>
<dbReference type="PROSITE" id="PS51078">
    <property type="entry name" value="ICLR_ED"/>
    <property type="match status" value="1"/>
</dbReference>
<evidence type="ECO:0000256" key="2">
    <source>
        <dbReference type="ARBA" id="ARBA00023125"/>
    </source>
</evidence>
<dbReference type="PROSITE" id="PS51077">
    <property type="entry name" value="HTH_ICLR"/>
    <property type="match status" value="1"/>
</dbReference>
<dbReference type="GO" id="GO:0045892">
    <property type="term" value="P:negative regulation of DNA-templated transcription"/>
    <property type="evidence" value="ECO:0007669"/>
    <property type="project" value="TreeGrafter"/>
</dbReference>
<dbReference type="Pfam" id="PF09339">
    <property type="entry name" value="HTH_IclR"/>
    <property type="match status" value="1"/>
</dbReference>
<keyword evidence="1" id="KW-0805">Transcription regulation</keyword>
<dbReference type="InterPro" id="IPR014757">
    <property type="entry name" value="Tscrpt_reg_IclR_C"/>
</dbReference>
<keyword evidence="7" id="KW-1185">Reference proteome</keyword>
<dbReference type="PANTHER" id="PTHR30136:SF24">
    <property type="entry name" value="HTH-TYPE TRANSCRIPTIONAL REPRESSOR ALLR"/>
    <property type="match status" value="1"/>
</dbReference>
<dbReference type="Gene3D" id="3.30.450.40">
    <property type="match status" value="1"/>
</dbReference>
<dbReference type="Gene3D" id="1.10.10.10">
    <property type="entry name" value="Winged helix-like DNA-binding domain superfamily/Winged helix DNA-binding domain"/>
    <property type="match status" value="1"/>
</dbReference>